<dbReference type="AlphaFoldDB" id="A0A834IS15"/>
<comment type="caution">
    <text evidence="2">The sequence shown here is derived from an EMBL/GenBank/DDBJ whole genome shotgun (WGS) entry which is preliminary data.</text>
</comment>
<gene>
    <name evidence="2" type="ORF">GWI33_010626</name>
</gene>
<protein>
    <submittedName>
        <fullName evidence="2">Uncharacterized protein</fullName>
    </submittedName>
</protein>
<feature type="compositionally biased region" description="Basic and acidic residues" evidence="1">
    <location>
        <begin position="26"/>
        <end position="41"/>
    </location>
</feature>
<dbReference type="EMBL" id="JAACXV010000054">
    <property type="protein sequence ID" value="KAF7285454.1"/>
    <property type="molecule type" value="Genomic_DNA"/>
</dbReference>
<evidence type="ECO:0000313" key="2">
    <source>
        <dbReference type="EMBL" id="KAF7285454.1"/>
    </source>
</evidence>
<feature type="region of interest" description="Disordered" evidence="1">
    <location>
        <begin position="1"/>
        <end position="99"/>
    </location>
</feature>
<evidence type="ECO:0000313" key="3">
    <source>
        <dbReference type="Proteomes" id="UP000625711"/>
    </source>
</evidence>
<keyword evidence="3" id="KW-1185">Reference proteome</keyword>
<reference evidence="2" key="1">
    <citation type="submission" date="2020-08" db="EMBL/GenBank/DDBJ databases">
        <title>Genome sequencing and assembly of the red palm weevil Rhynchophorus ferrugineus.</title>
        <authorList>
            <person name="Dias G.B."/>
            <person name="Bergman C.M."/>
            <person name="Manee M."/>
        </authorList>
    </citation>
    <scope>NUCLEOTIDE SEQUENCE</scope>
    <source>
        <strain evidence="2">AA-2017</strain>
        <tissue evidence="2">Whole larva</tissue>
    </source>
</reference>
<name>A0A834IS15_RHYFE</name>
<organism evidence="2 3">
    <name type="scientific">Rhynchophorus ferrugineus</name>
    <name type="common">Red palm weevil</name>
    <name type="synonym">Curculio ferrugineus</name>
    <dbReference type="NCBI Taxonomy" id="354439"/>
    <lineage>
        <taxon>Eukaryota</taxon>
        <taxon>Metazoa</taxon>
        <taxon>Ecdysozoa</taxon>
        <taxon>Arthropoda</taxon>
        <taxon>Hexapoda</taxon>
        <taxon>Insecta</taxon>
        <taxon>Pterygota</taxon>
        <taxon>Neoptera</taxon>
        <taxon>Endopterygota</taxon>
        <taxon>Coleoptera</taxon>
        <taxon>Polyphaga</taxon>
        <taxon>Cucujiformia</taxon>
        <taxon>Curculionidae</taxon>
        <taxon>Dryophthorinae</taxon>
        <taxon>Rhynchophorus</taxon>
    </lineage>
</organism>
<accession>A0A834IS15</accession>
<evidence type="ECO:0000256" key="1">
    <source>
        <dbReference type="SAM" id="MobiDB-lite"/>
    </source>
</evidence>
<proteinExistence type="predicted"/>
<dbReference type="Proteomes" id="UP000625711">
    <property type="component" value="Unassembled WGS sequence"/>
</dbReference>
<sequence>MRAMPVGPSAGVRGVDILTEFGGAPRTEKSNEKKRSPERQKTATWPRPRVASERFMPNRHATPRANQTASPKRSRSCSIPVSVSPNSPPRPTSRTVVSCRESRGRRRRVRASGKVSSAGIQIWTVVGMGVDRTARFGKLSRIRGQGCAFAATIYC</sequence>